<dbReference type="AlphaFoldDB" id="Q0FRD5"/>
<feature type="domain" description="TssC1 N-terminal" evidence="2">
    <location>
        <begin position="220"/>
        <end position="498"/>
    </location>
</feature>
<feature type="compositionally biased region" description="Polar residues" evidence="1">
    <location>
        <begin position="15"/>
        <end position="24"/>
    </location>
</feature>
<dbReference type="InterPro" id="IPR010269">
    <property type="entry name" value="T6SS_TssC-like"/>
</dbReference>
<reference evidence="3 4" key="1">
    <citation type="journal article" date="2010" name="J. Bacteriol.">
        <title>Genome sequences of Pelagibaca bermudensis HTCC2601T and Maritimibacter alkaliphilus HTCC2654T, the type strains of two marine Roseobacter genera.</title>
        <authorList>
            <person name="Thrash J.C."/>
            <person name="Cho J.C."/>
            <person name="Ferriera S."/>
            <person name="Johnson J."/>
            <person name="Vergin K.L."/>
            <person name="Giovannoni S.J."/>
        </authorList>
    </citation>
    <scope>NUCLEOTIDE SEQUENCE [LARGE SCALE GENOMIC DNA]</scope>
    <source>
        <strain evidence="4">DSM 26914 / JCM 13377 / KCTC 12554 / HTCC2601</strain>
    </source>
</reference>
<feature type="compositionally biased region" description="Acidic residues" evidence="1">
    <location>
        <begin position="651"/>
        <end position="665"/>
    </location>
</feature>
<dbReference type="RefSeq" id="WP_007796429.1">
    <property type="nucleotide sequence ID" value="NZ_DS022276.1"/>
</dbReference>
<comment type="caution">
    <text evidence="3">The sequence shown here is derived from an EMBL/GenBank/DDBJ whole genome shotgun (WGS) entry which is preliminary data.</text>
</comment>
<dbReference type="PANTHER" id="PTHR35565:SF1">
    <property type="entry name" value="TYPE VI SECRETION SYSTEM CONTRACTILE SHEATH LARGE SUBUNIT"/>
    <property type="match status" value="1"/>
</dbReference>
<organism evidence="3 4">
    <name type="scientific">Salipiger bermudensis (strain DSM 26914 / JCM 13377 / KCTC 12554 / HTCC2601)</name>
    <name type="common">Pelagibaca bermudensis</name>
    <dbReference type="NCBI Taxonomy" id="314265"/>
    <lineage>
        <taxon>Bacteria</taxon>
        <taxon>Pseudomonadati</taxon>
        <taxon>Pseudomonadota</taxon>
        <taxon>Alphaproteobacteria</taxon>
        <taxon>Rhodobacterales</taxon>
        <taxon>Roseobacteraceae</taxon>
        <taxon>Salipiger</taxon>
    </lineage>
</organism>
<dbReference type="Proteomes" id="UP000006230">
    <property type="component" value="Unassembled WGS sequence"/>
</dbReference>
<dbReference type="eggNOG" id="COG3517">
    <property type="taxonomic scope" value="Bacteria"/>
</dbReference>
<dbReference type="InterPro" id="IPR008312">
    <property type="entry name" value="T6SS_TssB1"/>
</dbReference>
<feature type="compositionally biased region" description="Acidic residues" evidence="1">
    <location>
        <begin position="635"/>
        <end position="644"/>
    </location>
</feature>
<dbReference type="Pfam" id="PF05591">
    <property type="entry name" value="T6SS_VipA"/>
    <property type="match status" value="1"/>
</dbReference>
<dbReference type="EMBL" id="AATQ01000012">
    <property type="protein sequence ID" value="EAU46652.1"/>
    <property type="molecule type" value="Genomic_DNA"/>
</dbReference>
<evidence type="ECO:0000313" key="4">
    <source>
        <dbReference type="Proteomes" id="UP000006230"/>
    </source>
</evidence>
<dbReference type="PANTHER" id="PTHR35565">
    <property type="entry name" value="CYTOPLASMIC PROTEIN-RELATED"/>
    <property type="match status" value="1"/>
</dbReference>
<sequence length="676" mass="72901">MPNSDQTVFEPDLASQAQVETESAQDAALPFGTLSAERPEDLDQPRERFRIAILGDFSARASRGELAIGDDLASRRAIRFDVDRLDDVIAGFATTLTLPIARDGGAVEVPLREIDDLHPDELYDSVELFEELDSLRQRVARGDSRAMAELRDWAEEHGRPMPANRARAKGSAVPADRRLSDFQTLIGDMQAIRHDTDAADALIARIVGPHVQAAPDPAQDSMIAAIDAALSDAMRTVLHHPDFQSVEATWRALDFLARRIETGPTLEVVLYDVSAEEWAADLSAQEDLAESGLFRMLAEAPRLDAQHGPISAVFGLYTLEETPPHAALLARMAKISAWMNAPFVTAISPRFLDTPKQDRHPLVAESWDALRALPEARHLGIAAPRFLLRHPYGRRTDPVDPFDFEEFSLREGLHGMLWANPAVLSAVLMAASVTKSGKDMRLGEIMSLGDMPVHVMTDSHGDQVALPCTERLLTTRTMAEVVTRGFMPLLSIKGRNEVRQGSFQALGGDMLAGPWALTPGKGRGGHETSVGFGAALAGATPAKTSAAPSDESAGDDEMAAFRSDEDLPDMGGDADFPDFGADAGPVDFDSDSGLPDFDSPDMPDFGSDDSSDTGDFDAEMPDMEASAECGADELPAFDDSDLDDMLAAFGDDTDGADDNGDDTEMDPALAAMLEDM</sequence>
<feature type="compositionally biased region" description="Acidic residues" evidence="1">
    <location>
        <begin position="598"/>
        <end position="622"/>
    </location>
</feature>
<gene>
    <name evidence="3" type="ORF">R2601_16065</name>
</gene>
<feature type="region of interest" description="Disordered" evidence="1">
    <location>
        <begin position="563"/>
        <end position="667"/>
    </location>
</feature>
<evidence type="ECO:0000259" key="2">
    <source>
        <dbReference type="Pfam" id="PF05943"/>
    </source>
</evidence>
<evidence type="ECO:0000256" key="1">
    <source>
        <dbReference type="SAM" id="MobiDB-lite"/>
    </source>
</evidence>
<evidence type="ECO:0000313" key="3">
    <source>
        <dbReference type="EMBL" id="EAU46652.1"/>
    </source>
</evidence>
<dbReference type="OrthoDB" id="9789942at2"/>
<proteinExistence type="predicted"/>
<protein>
    <recommendedName>
        <fullName evidence="2">TssC1 N-terminal domain-containing protein</fullName>
    </recommendedName>
</protein>
<dbReference type="Pfam" id="PF05943">
    <property type="entry name" value="VipB"/>
    <property type="match status" value="1"/>
</dbReference>
<accession>Q0FRD5</accession>
<name>Q0FRD5_SALBH</name>
<dbReference type="InterPro" id="IPR044031">
    <property type="entry name" value="TssC1_N"/>
</dbReference>
<feature type="region of interest" description="Disordered" evidence="1">
    <location>
        <begin position="1"/>
        <end position="40"/>
    </location>
</feature>
<feature type="compositionally biased region" description="Low complexity" evidence="1">
    <location>
        <begin position="571"/>
        <end position="585"/>
    </location>
</feature>
<dbReference type="HOGENOM" id="CLU_026156_0_0_5"/>
<dbReference type="STRING" id="314265.R2601_16065"/>
<keyword evidence="4" id="KW-1185">Reference proteome</keyword>